<keyword evidence="4" id="KW-1185">Reference proteome</keyword>
<dbReference type="SUPFAM" id="SSF57959">
    <property type="entry name" value="Leucine zipper domain"/>
    <property type="match status" value="1"/>
</dbReference>
<dbReference type="InterPro" id="IPR004827">
    <property type="entry name" value="bZIP"/>
</dbReference>
<gene>
    <name evidence="3" type="ORF">BG011_008369</name>
</gene>
<protein>
    <recommendedName>
        <fullName evidence="2">BZIP domain-containing protein</fullName>
    </recommendedName>
</protein>
<evidence type="ECO:0000313" key="3">
    <source>
        <dbReference type="EMBL" id="KAG0250407.1"/>
    </source>
</evidence>
<keyword evidence="1" id="KW-0175">Coiled coil</keyword>
<proteinExistence type="predicted"/>
<evidence type="ECO:0000259" key="2">
    <source>
        <dbReference type="PROSITE" id="PS50217"/>
    </source>
</evidence>
<reference evidence="3" key="1">
    <citation type="journal article" date="2020" name="Fungal Divers.">
        <title>Resolving the Mortierellaceae phylogeny through synthesis of multi-gene phylogenetics and phylogenomics.</title>
        <authorList>
            <person name="Vandepol N."/>
            <person name="Liber J."/>
            <person name="Desiro A."/>
            <person name="Na H."/>
            <person name="Kennedy M."/>
            <person name="Barry K."/>
            <person name="Grigoriev I.V."/>
            <person name="Miller A.N."/>
            <person name="O'Donnell K."/>
            <person name="Stajich J.E."/>
            <person name="Bonito G."/>
        </authorList>
    </citation>
    <scope>NUCLEOTIDE SEQUENCE</scope>
    <source>
        <strain evidence="3">KOD948</strain>
    </source>
</reference>
<dbReference type="OrthoDB" id="2257100at2759"/>
<dbReference type="GO" id="GO:0003700">
    <property type="term" value="F:DNA-binding transcription factor activity"/>
    <property type="evidence" value="ECO:0007669"/>
    <property type="project" value="InterPro"/>
</dbReference>
<dbReference type="EMBL" id="JAAAJA010000689">
    <property type="protein sequence ID" value="KAG0250407.1"/>
    <property type="molecule type" value="Genomic_DNA"/>
</dbReference>
<sequence length="286" mass="31052">MALPEASALYGAHTSQMSQSVSSLESALAQFSKLAASIERPSEISYLSNGGKGFDEWLATDLHYGSILSGDDTSLFPSPYLASEESPLLEQETLYSTTSQTQTLFPTLTQSSEQVVSCGNLNLTAQPLGLSTSTLKRAAAALNIPWSEELEKAVLAHTKKLPTTMPMTPRGLRTTPVSNIATATKSSTAKRTHTAEEEEPGEVIAKRAKNTDAARRSRLKKMVKLEGLQVKVSDLESTNTRLNMRVAVLETERNGYLLKEAEQNTRIAQLEAKVLEAQFTLSSRSS</sequence>
<dbReference type="PROSITE" id="PS50217">
    <property type="entry name" value="BZIP"/>
    <property type="match status" value="1"/>
</dbReference>
<name>A0A9P6TX73_9FUNG</name>
<feature type="domain" description="BZIP" evidence="2">
    <location>
        <begin position="206"/>
        <end position="252"/>
    </location>
</feature>
<comment type="caution">
    <text evidence="3">The sequence shown here is derived from an EMBL/GenBank/DDBJ whole genome shotgun (WGS) entry which is preliminary data.</text>
</comment>
<feature type="coiled-coil region" evidence="1">
    <location>
        <begin position="225"/>
        <end position="278"/>
    </location>
</feature>
<dbReference type="PROSITE" id="PS00036">
    <property type="entry name" value="BZIP_BASIC"/>
    <property type="match status" value="1"/>
</dbReference>
<dbReference type="Proteomes" id="UP000726737">
    <property type="component" value="Unassembled WGS sequence"/>
</dbReference>
<organism evidence="3 4">
    <name type="scientific">Mortierella polycephala</name>
    <dbReference type="NCBI Taxonomy" id="41804"/>
    <lineage>
        <taxon>Eukaryota</taxon>
        <taxon>Fungi</taxon>
        <taxon>Fungi incertae sedis</taxon>
        <taxon>Mucoromycota</taxon>
        <taxon>Mortierellomycotina</taxon>
        <taxon>Mortierellomycetes</taxon>
        <taxon>Mortierellales</taxon>
        <taxon>Mortierellaceae</taxon>
        <taxon>Mortierella</taxon>
    </lineage>
</organism>
<dbReference type="Gene3D" id="3.30.160.60">
    <property type="entry name" value="Classic Zinc Finger"/>
    <property type="match status" value="1"/>
</dbReference>
<dbReference type="InterPro" id="IPR046347">
    <property type="entry name" value="bZIP_sf"/>
</dbReference>
<dbReference type="CDD" id="cd12193">
    <property type="entry name" value="bZIP_GCN4"/>
    <property type="match status" value="1"/>
</dbReference>
<evidence type="ECO:0000256" key="1">
    <source>
        <dbReference type="SAM" id="Coils"/>
    </source>
</evidence>
<evidence type="ECO:0000313" key="4">
    <source>
        <dbReference type="Proteomes" id="UP000726737"/>
    </source>
</evidence>
<dbReference type="SMART" id="SM00338">
    <property type="entry name" value="BRLZ"/>
    <property type="match status" value="1"/>
</dbReference>
<dbReference type="Pfam" id="PF07716">
    <property type="entry name" value="bZIP_2"/>
    <property type="match status" value="1"/>
</dbReference>
<dbReference type="AlphaFoldDB" id="A0A9P6TX73"/>
<accession>A0A9P6TX73</accession>